<feature type="transmembrane region" description="Helical" evidence="2">
    <location>
        <begin position="39"/>
        <end position="56"/>
    </location>
</feature>
<evidence type="ECO:0000256" key="2">
    <source>
        <dbReference type="SAM" id="Phobius"/>
    </source>
</evidence>
<keyword evidence="2" id="KW-0812">Transmembrane</keyword>
<keyword evidence="4" id="KW-1185">Reference proteome</keyword>
<gene>
    <name evidence="3" type="ORF">L0C25_22335</name>
</gene>
<dbReference type="RefSeq" id="WP_271634015.1">
    <property type="nucleotide sequence ID" value="NZ_CP094970.1"/>
</dbReference>
<dbReference type="EMBL" id="CP094970">
    <property type="protein sequence ID" value="UYM05220.1"/>
    <property type="molecule type" value="Genomic_DNA"/>
</dbReference>
<protein>
    <recommendedName>
        <fullName evidence="5">Cellulose synthase</fullName>
    </recommendedName>
</protein>
<proteinExistence type="predicted"/>
<evidence type="ECO:0000313" key="3">
    <source>
        <dbReference type="EMBL" id="UYM05220.1"/>
    </source>
</evidence>
<keyword evidence="2" id="KW-0472">Membrane</keyword>
<evidence type="ECO:0008006" key="5">
    <source>
        <dbReference type="Google" id="ProtNLM"/>
    </source>
</evidence>
<dbReference type="KEGG" id="sgrg:L0C25_22335"/>
<accession>A0AA46YK20</accession>
<dbReference type="AlphaFoldDB" id="A0AA46YK20"/>
<organism evidence="3 4">
    <name type="scientific">Solicola gregarius</name>
    <dbReference type="NCBI Taxonomy" id="2908642"/>
    <lineage>
        <taxon>Bacteria</taxon>
        <taxon>Bacillati</taxon>
        <taxon>Actinomycetota</taxon>
        <taxon>Actinomycetes</taxon>
        <taxon>Propionibacteriales</taxon>
        <taxon>Nocardioidaceae</taxon>
        <taxon>Solicola</taxon>
    </lineage>
</organism>
<keyword evidence="2" id="KW-1133">Transmembrane helix</keyword>
<sequence>MGSSSLEWLPWTILLSAIGAFATWRAYKNGDRSAIIRRLGWTLLPWGLYFMGLMRFTVRVFDAVADWATTFAFSPLAWLGVGLSFVSVLMIGGGAFLTGRRKRRGGSPEPVDDKARKQVKAKKSAPVDEEADDIEAILRRHGIE</sequence>
<reference evidence="3" key="1">
    <citation type="submission" date="2022-01" db="EMBL/GenBank/DDBJ databases">
        <title>Nocardioidaceae gen. sp. A5X3R13.</title>
        <authorList>
            <person name="Lopez Marin M.A."/>
            <person name="Uhlik O."/>
        </authorList>
    </citation>
    <scope>NUCLEOTIDE SEQUENCE</scope>
    <source>
        <strain evidence="3">A5X3R13</strain>
    </source>
</reference>
<evidence type="ECO:0000313" key="4">
    <source>
        <dbReference type="Proteomes" id="UP001164390"/>
    </source>
</evidence>
<evidence type="ECO:0000256" key="1">
    <source>
        <dbReference type="SAM" id="MobiDB-lite"/>
    </source>
</evidence>
<feature type="region of interest" description="Disordered" evidence="1">
    <location>
        <begin position="101"/>
        <end position="131"/>
    </location>
</feature>
<feature type="transmembrane region" description="Helical" evidence="2">
    <location>
        <begin position="6"/>
        <end position="27"/>
    </location>
</feature>
<dbReference type="Proteomes" id="UP001164390">
    <property type="component" value="Chromosome"/>
</dbReference>
<name>A0AA46YK20_9ACTN</name>
<feature type="transmembrane region" description="Helical" evidence="2">
    <location>
        <begin position="76"/>
        <end position="97"/>
    </location>
</feature>